<sequence length="218" mass="24178">MTKEGSIMTLPVIVAYAILFLIVSTLVRVLVSGLVLPRLQAWSRARAMEVIIRFRQAYGQGHLHIDAGLFLAVSDAMTDMVHDANRLALPMLVRYRPVLPDPASGSDHSLYSRMERHPDENVRSFHREWSEAVLTVIMANSPGVVIYLLSLLLLCSPVIVIVGVWRMSKHPVGRSKPHPAALLDRVVSFATRDSHVVYRNASGSSVGSHSIGLIDRQR</sequence>
<dbReference type="AlphaFoldDB" id="A0A1M3KZD9"/>
<keyword evidence="1" id="KW-1133">Transmembrane helix</keyword>
<gene>
    <name evidence="2" type="ORF">BGO89_05945</name>
</gene>
<organism evidence="2 3">
    <name type="scientific">Candidatus Kapaibacterium thiocyanatum</name>
    <dbReference type="NCBI Taxonomy" id="1895771"/>
    <lineage>
        <taxon>Bacteria</taxon>
        <taxon>Pseudomonadati</taxon>
        <taxon>Candidatus Kapaibacteriota</taxon>
        <taxon>Candidatus Kapaibacteriia</taxon>
        <taxon>Candidatus Kapaibacteriales</taxon>
        <taxon>Candidatus Kapaibacteriaceae</taxon>
        <taxon>Candidatus Kapaibacterium</taxon>
    </lineage>
</organism>
<feature type="transmembrane region" description="Helical" evidence="1">
    <location>
        <begin position="144"/>
        <end position="165"/>
    </location>
</feature>
<keyword evidence="1" id="KW-0472">Membrane</keyword>
<keyword evidence="1" id="KW-0812">Transmembrane</keyword>
<protein>
    <submittedName>
        <fullName evidence="2">Uncharacterized protein</fullName>
    </submittedName>
</protein>
<name>A0A1M3KZD9_9BACT</name>
<comment type="caution">
    <text evidence="2">The sequence shown here is derived from an EMBL/GenBank/DDBJ whole genome shotgun (WGS) entry which is preliminary data.</text>
</comment>
<accession>A0A1M3KZD9</accession>
<reference evidence="2 3" key="1">
    <citation type="submission" date="2016-09" db="EMBL/GenBank/DDBJ databases">
        <title>Genome-resolved meta-omics ties microbial dynamics to process performance in biotechnology for thiocyanate degradation.</title>
        <authorList>
            <person name="Kantor R.S."/>
            <person name="Huddy R.J."/>
            <person name="Iyer R."/>
            <person name="Thomas B.C."/>
            <person name="Brown C.T."/>
            <person name="Anantharaman K."/>
            <person name="Tringe S."/>
            <person name="Hettich R.L."/>
            <person name="Harrison S.T."/>
            <person name="Banfield J.F."/>
        </authorList>
    </citation>
    <scope>NUCLEOTIDE SEQUENCE [LARGE SCALE GENOMIC DNA]</scope>
    <source>
        <strain evidence="2">59-99</strain>
    </source>
</reference>
<dbReference type="EMBL" id="MKVH01000020">
    <property type="protein sequence ID" value="OJX57942.1"/>
    <property type="molecule type" value="Genomic_DNA"/>
</dbReference>
<feature type="transmembrane region" description="Helical" evidence="1">
    <location>
        <begin position="12"/>
        <end position="36"/>
    </location>
</feature>
<evidence type="ECO:0000313" key="2">
    <source>
        <dbReference type="EMBL" id="OJX57942.1"/>
    </source>
</evidence>
<proteinExistence type="predicted"/>
<evidence type="ECO:0000256" key="1">
    <source>
        <dbReference type="SAM" id="Phobius"/>
    </source>
</evidence>
<evidence type="ECO:0000313" key="3">
    <source>
        <dbReference type="Proteomes" id="UP000184233"/>
    </source>
</evidence>
<dbReference type="Proteomes" id="UP000184233">
    <property type="component" value="Unassembled WGS sequence"/>
</dbReference>